<comment type="caution">
    <text evidence="1">The sequence shown here is derived from an EMBL/GenBank/DDBJ whole genome shotgun (WGS) entry which is preliminary data.</text>
</comment>
<dbReference type="AlphaFoldDB" id="A0A2T1E3A9"/>
<evidence type="ECO:0000313" key="1">
    <source>
        <dbReference type="EMBL" id="PSB27210.1"/>
    </source>
</evidence>
<reference evidence="2" key="1">
    <citation type="submission" date="2018-02" db="EMBL/GenBank/DDBJ databases">
        <authorList>
            <person name="Moore K."/>
            <person name="Momper L."/>
        </authorList>
    </citation>
    <scope>NUCLEOTIDE SEQUENCE [LARGE SCALE GENOMIC DNA]</scope>
    <source>
        <strain evidence="2">ULC18</strain>
    </source>
</reference>
<evidence type="ECO:0008006" key="3">
    <source>
        <dbReference type="Google" id="ProtNLM"/>
    </source>
</evidence>
<name>A0A2T1E3A9_9CYAN</name>
<dbReference type="Proteomes" id="UP000239576">
    <property type="component" value="Unassembled WGS sequence"/>
</dbReference>
<reference evidence="1 2" key="2">
    <citation type="submission" date="2018-03" db="EMBL/GenBank/DDBJ databases">
        <title>The ancient ancestry and fast evolution of plastids.</title>
        <authorList>
            <person name="Moore K.R."/>
            <person name="Magnabosco C."/>
            <person name="Momper L."/>
            <person name="Gold D.A."/>
            <person name="Bosak T."/>
            <person name="Fournier G.P."/>
        </authorList>
    </citation>
    <scope>NUCLEOTIDE SEQUENCE [LARGE SCALE GENOMIC DNA]</scope>
    <source>
        <strain evidence="1 2">ULC18</strain>
    </source>
</reference>
<accession>A0A2T1E3A9</accession>
<proteinExistence type="predicted"/>
<gene>
    <name evidence="1" type="ORF">C7B82_17210</name>
</gene>
<organism evidence="1 2">
    <name type="scientific">Stenomitos frigidus ULC18</name>
    <dbReference type="NCBI Taxonomy" id="2107698"/>
    <lineage>
        <taxon>Bacteria</taxon>
        <taxon>Bacillati</taxon>
        <taxon>Cyanobacteriota</taxon>
        <taxon>Cyanophyceae</taxon>
        <taxon>Leptolyngbyales</taxon>
        <taxon>Leptolyngbyaceae</taxon>
        <taxon>Stenomitos</taxon>
    </lineage>
</organism>
<dbReference type="PROSITE" id="PS51257">
    <property type="entry name" value="PROKAR_LIPOPROTEIN"/>
    <property type="match status" value="1"/>
</dbReference>
<sequence length="81" mass="8901">MMRWLLAFGMGLAIVFIQCALPIPLGSASSGCDAAYPDVCLPSPPPDLNCKDIAFRNFRVLPPDPHHFDRDKDGIGCESRR</sequence>
<keyword evidence="2" id="KW-1185">Reference proteome</keyword>
<dbReference type="OrthoDB" id="465137at2"/>
<protein>
    <recommendedName>
        <fullName evidence="3">Excalibur calcium-binding domain-containing protein</fullName>
    </recommendedName>
</protein>
<dbReference type="EMBL" id="PVWK01000097">
    <property type="protein sequence ID" value="PSB27210.1"/>
    <property type="molecule type" value="Genomic_DNA"/>
</dbReference>
<evidence type="ECO:0000313" key="2">
    <source>
        <dbReference type="Proteomes" id="UP000239576"/>
    </source>
</evidence>